<sequence length="218" mass="25251">MDKTWFNLKGYREGVKKFVENATLNVENQGLVRCPCKKCQNLCHQNGETIVLHLLKDGMDMSYTTWIWHGEQLGKKGIDVEMTNTYSMSRDVDDHYRGVHENVDEQQDNYPMNFVEDAEIPLYPKYTRLSAAAVLYKHKTMYGYSNKGFDNLLEILCDMLPELNTIPNSTRSVEMLLKPFQLDCIRIHACVNDCCLFRNDLEKSETCPKCGSSIWKLD</sequence>
<protein>
    <recommendedName>
        <fullName evidence="1">Transposase-associated domain-containing protein</fullName>
    </recommendedName>
</protein>
<dbReference type="eggNOG" id="ENOG502QWJJ">
    <property type="taxonomic scope" value="Eukaryota"/>
</dbReference>
<dbReference type="KEGG" id="cic:CICLE_v10013614mg"/>
<evidence type="ECO:0000259" key="1">
    <source>
        <dbReference type="Pfam" id="PF13963"/>
    </source>
</evidence>
<dbReference type="PANTHER" id="PTHR10775">
    <property type="entry name" value="OS08G0208400 PROTEIN"/>
    <property type="match status" value="1"/>
</dbReference>
<feature type="non-terminal residue" evidence="2">
    <location>
        <position position="218"/>
    </location>
</feature>
<accession>V4UQ85</accession>
<evidence type="ECO:0000313" key="3">
    <source>
        <dbReference type="Proteomes" id="UP000030687"/>
    </source>
</evidence>
<name>V4UQ85_CITCL</name>
<dbReference type="AlphaFoldDB" id="V4UQ85"/>
<dbReference type="OMA" id="HHGEAND"/>
<organism evidence="2 3">
    <name type="scientific">Citrus clementina</name>
    <name type="common">Clementine</name>
    <name type="synonym">Citrus deliciosa x Citrus sinensis</name>
    <dbReference type="NCBI Taxonomy" id="85681"/>
    <lineage>
        <taxon>Eukaryota</taxon>
        <taxon>Viridiplantae</taxon>
        <taxon>Streptophyta</taxon>
        <taxon>Embryophyta</taxon>
        <taxon>Tracheophyta</taxon>
        <taxon>Spermatophyta</taxon>
        <taxon>Magnoliopsida</taxon>
        <taxon>eudicotyledons</taxon>
        <taxon>Gunneridae</taxon>
        <taxon>Pentapetalae</taxon>
        <taxon>rosids</taxon>
        <taxon>malvids</taxon>
        <taxon>Sapindales</taxon>
        <taxon>Rutaceae</taxon>
        <taxon>Aurantioideae</taxon>
        <taxon>Citrus</taxon>
    </lineage>
</organism>
<dbReference type="Proteomes" id="UP000030687">
    <property type="component" value="Unassembled WGS sequence"/>
</dbReference>
<dbReference type="Pfam" id="PF13963">
    <property type="entry name" value="Transpos_assoc"/>
    <property type="match status" value="1"/>
</dbReference>
<proteinExistence type="predicted"/>
<keyword evidence="3" id="KW-1185">Reference proteome</keyword>
<gene>
    <name evidence="2" type="ORF">CICLE_v10013614mg</name>
</gene>
<dbReference type="PANTHER" id="PTHR10775:SF188">
    <property type="entry name" value="TRANSPOSASE-ASSOCIATED DOMAIN-CONTAINING PROTEIN"/>
    <property type="match status" value="1"/>
</dbReference>
<evidence type="ECO:0000313" key="2">
    <source>
        <dbReference type="EMBL" id="ESR41649.1"/>
    </source>
</evidence>
<dbReference type="InParanoid" id="V4UQ85"/>
<dbReference type="InterPro" id="IPR029480">
    <property type="entry name" value="Transpos_assoc"/>
</dbReference>
<feature type="domain" description="Transposase-associated" evidence="1">
    <location>
        <begin position="7"/>
        <end position="71"/>
    </location>
</feature>
<reference evidence="2 3" key="1">
    <citation type="submission" date="2013-10" db="EMBL/GenBank/DDBJ databases">
        <authorList>
            <consortium name="International Citrus Genome Consortium"/>
            <person name="Jenkins J."/>
            <person name="Schmutz J."/>
            <person name="Prochnik S."/>
            <person name="Rokhsar D."/>
            <person name="Gmitter F."/>
            <person name="Ollitrault P."/>
            <person name="Machado M."/>
            <person name="Talon M."/>
            <person name="Wincker P."/>
            <person name="Jaillon O."/>
            <person name="Morgante M."/>
        </authorList>
    </citation>
    <scope>NUCLEOTIDE SEQUENCE</scope>
    <source>
        <strain evidence="3">cv. Clemenules</strain>
    </source>
</reference>
<dbReference type="Gramene" id="ESR41649">
    <property type="protein sequence ID" value="ESR41649"/>
    <property type="gene ID" value="CICLE_v10013614mg"/>
</dbReference>
<dbReference type="EMBL" id="KI536861">
    <property type="protein sequence ID" value="ESR41649.1"/>
    <property type="molecule type" value="Genomic_DNA"/>
</dbReference>